<keyword evidence="3" id="KW-1185">Reference proteome</keyword>
<dbReference type="Proteomes" id="UP000191110">
    <property type="component" value="Unassembled WGS sequence"/>
</dbReference>
<reference evidence="2 3" key="1">
    <citation type="submission" date="2016-11" db="EMBL/GenBank/DDBJ databases">
        <title>Mixed transmission modes and dynamic genome evolution in an obligate animal-bacterial symbiosis.</title>
        <authorList>
            <person name="Russell S.L."/>
            <person name="Corbett-Detig R.B."/>
            <person name="Cavanaugh C.M."/>
        </authorList>
    </citation>
    <scope>NUCLEOTIDE SEQUENCE [LARGE SCALE GENOMIC DNA]</scope>
    <source>
        <strain evidence="2">Sveles-Q1</strain>
    </source>
</reference>
<protein>
    <recommendedName>
        <fullName evidence="4">DUF1320 domain-containing protein</fullName>
    </recommendedName>
</protein>
<comment type="caution">
    <text evidence="2">The sequence shown here is derived from an EMBL/GenBank/DDBJ whole genome shotgun (WGS) entry which is preliminary data.</text>
</comment>
<dbReference type="Pfam" id="PF07030">
    <property type="entry name" value="Phage_Mu_Gp36"/>
    <property type="match status" value="1"/>
</dbReference>
<dbReference type="OrthoDB" id="9812088at2"/>
<evidence type="ECO:0000313" key="2">
    <source>
        <dbReference type="EMBL" id="OOZ41664.1"/>
    </source>
</evidence>
<dbReference type="AlphaFoldDB" id="A0A1T2L9F1"/>
<feature type="compositionally biased region" description="Basic residues" evidence="1">
    <location>
        <begin position="156"/>
        <end position="166"/>
    </location>
</feature>
<dbReference type="EMBL" id="MPRL01000007">
    <property type="protein sequence ID" value="OOZ41664.1"/>
    <property type="molecule type" value="Genomic_DNA"/>
</dbReference>
<name>A0A1T2L9F1_9GAMM</name>
<evidence type="ECO:0008006" key="4">
    <source>
        <dbReference type="Google" id="ProtNLM"/>
    </source>
</evidence>
<dbReference type="InterPro" id="IPR009752">
    <property type="entry name" value="Phage_Mu_GpJ"/>
</dbReference>
<accession>A0A1T2L9F1</accession>
<gene>
    <name evidence="2" type="ORF">BOW53_03015</name>
</gene>
<feature type="region of interest" description="Disordered" evidence="1">
    <location>
        <begin position="134"/>
        <end position="166"/>
    </location>
</feature>
<evidence type="ECO:0000256" key="1">
    <source>
        <dbReference type="SAM" id="MobiDB-lite"/>
    </source>
</evidence>
<evidence type="ECO:0000313" key="3">
    <source>
        <dbReference type="Proteomes" id="UP000191110"/>
    </source>
</evidence>
<proteinExistence type="predicted"/>
<organism evidence="2 3">
    <name type="scientific">Solemya pervernicosa gill symbiont</name>
    <dbReference type="NCBI Taxonomy" id="642797"/>
    <lineage>
        <taxon>Bacteria</taxon>
        <taxon>Pseudomonadati</taxon>
        <taxon>Pseudomonadota</taxon>
        <taxon>Gammaproteobacteria</taxon>
        <taxon>sulfur-oxidizing symbionts</taxon>
    </lineage>
</organism>
<sequence>MYSTASSLINRFDATEVAQFATPKRYPVVDALLLELTAESGDRSAYAAEDIEAADAALVNINQALETASQTIDSYLGKRHTLPLSASQISSSPLPGYCEDIARYLLNDDQELEKVTKRHDRALRWLRDLADGKASLGGGEPSTSQGGAAVVTGPGRRFKRGGGRVF</sequence>
<dbReference type="RefSeq" id="WP_078482610.1">
    <property type="nucleotide sequence ID" value="NZ_MPRL01000007.1"/>
</dbReference>